<evidence type="ECO:0000313" key="1">
    <source>
        <dbReference type="EMBL" id="MBP0441427.1"/>
    </source>
</evidence>
<dbReference type="Proteomes" id="UP000666240">
    <property type="component" value="Unassembled WGS sequence"/>
</dbReference>
<accession>A0A8J7UNF0</accession>
<evidence type="ECO:0000313" key="2">
    <source>
        <dbReference type="Proteomes" id="UP000666240"/>
    </source>
</evidence>
<protein>
    <submittedName>
        <fullName evidence="1">Uncharacterized protein</fullName>
    </submittedName>
</protein>
<proteinExistence type="predicted"/>
<organism evidence="1 2">
    <name type="scientific">Tianweitania sediminis</name>
    <dbReference type="NCBI Taxonomy" id="1502156"/>
    <lineage>
        <taxon>Bacteria</taxon>
        <taxon>Pseudomonadati</taxon>
        <taxon>Pseudomonadota</taxon>
        <taxon>Alphaproteobacteria</taxon>
        <taxon>Hyphomicrobiales</taxon>
        <taxon>Phyllobacteriaceae</taxon>
        <taxon>Tianweitania</taxon>
    </lineage>
</organism>
<comment type="caution">
    <text evidence="1">The sequence shown here is derived from an EMBL/GenBank/DDBJ whole genome shotgun (WGS) entry which is preliminary data.</text>
</comment>
<dbReference type="EMBL" id="JAGIYY010000015">
    <property type="protein sequence ID" value="MBP0441427.1"/>
    <property type="molecule type" value="Genomic_DNA"/>
</dbReference>
<dbReference type="RefSeq" id="WP_209337460.1">
    <property type="nucleotide sequence ID" value="NZ_JAGIYY010000015.1"/>
</dbReference>
<sequence>MHRPTPVEEREVTGWERVDGALKTARARYDGAAVEEEWQEVGLLCRKVLISLGLAVYDPAGG</sequence>
<reference evidence="1" key="1">
    <citation type="submission" date="2021-03" db="EMBL/GenBank/DDBJ databases">
        <title>Genome sequencing and assembly of Tianweitania sediminis.</title>
        <authorList>
            <person name="Chhetri G."/>
        </authorList>
    </citation>
    <scope>NUCLEOTIDE SEQUENCE</scope>
    <source>
        <strain evidence="1">Z8</strain>
    </source>
</reference>
<gene>
    <name evidence="1" type="ORF">J5Y06_22520</name>
</gene>
<name>A0A8J7UNF0_9HYPH</name>
<dbReference type="AlphaFoldDB" id="A0A8J7UNF0"/>
<keyword evidence="2" id="KW-1185">Reference proteome</keyword>